<evidence type="ECO:0000313" key="3">
    <source>
        <dbReference type="Proteomes" id="UP000593594"/>
    </source>
</evidence>
<keyword evidence="1" id="KW-0472">Membrane</keyword>
<dbReference type="EMBL" id="CP058214">
    <property type="protein sequence ID" value="QPC44354.1"/>
    <property type="molecule type" value="Genomic_DNA"/>
</dbReference>
<feature type="transmembrane region" description="Helical" evidence="1">
    <location>
        <begin position="6"/>
        <end position="25"/>
    </location>
</feature>
<evidence type="ECO:0000256" key="1">
    <source>
        <dbReference type="SAM" id="Phobius"/>
    </source>
</evidence>
<dbReference type="AlphaFoldDB" id="A0A7S8HDD6"/>
<evidence type="ECO:0000313" key="2">
    <source>
        <dbReference type="EMBL" id="QPC44354.1"/>
    </source>
</evidence>
<name>A0A7S8HDD6_9HYPH</name>
<proteinExistence type="predicted"/>
<protein>
    <submittedName>
        <fullName evidence="2">Uncharacterized protein</fullName>
    </submittedName>
</protein>
<sequence>MFLIKTTLVATVLAIAAIMMLALLIRATEWEGRTTASQETVTEANAQ</sequence>
<keyword evidence="1" id="KW-1133">Transmembrane helix</keyword>
<organism evidence="2 3">
    <name type="scientific">Kaustia mangrovi</name>
    <dbReference type="NCBI Taxonomy" id="2593653"/>
    <lineage>
        <taxon>Bacteria</taxon>
        <taxon>Pseudomonadati</taxon>
        <taxon>Pseudomonadota</taxon>
        <taxon>Alphaproteobacteria</taxon>
        <taxon>Hyphomicrobiales</taxon>
        <taxon>Parvibaculaceae</taxon>
        <taxon>Kaustia</taxon>
    </lineage>
</organism>
<dbReference type="KEGG" id="kmn:HW532_17600"/>
<dbReference type="RefSeq" id="WP_213161722.1">
    <property type="nucleotide sequence ID" value="NZ_CP058214.1"/>
</dbReference>
<gene>
    <name evidence="2" type="ORF">HW532_17600</name>
</gene>
<accession>A0A7S8HDD6</accession>
<reference evidence="2 3" key="1">
    <citation type="submission" date="2020-06" db="EMBL/GenBank/DDBJ databases">
        <title>Genome sequence of 2 isolates from Red Sea Mangroves.</title>
        <authorList>
            <person name="Sefrji F."/>
            <person name="Michoud G."/>
            <person name="Merlino G."/>
            <person name="Daffonchio D."/>
        </authorList>
    </citation>
    <scope>NUCLEOTIDE SEQUENCE [LARGE SCALE GENOMIC DNA]</scope>
    <source>
        <strain evidence="2 3">R1DC25</strain>
    </source>
</reference>
<keyword evidence="3" id="KW-1185">Reference proteome</keyword>
<keyword evidence="1" id="KW-0812">Transmembrane</keyword>
<dbReference type="Proteomes" id="UP000593594">
    <property type="component" value="Chromosome"/>
</dbReference>